<dbReference type="AlphaFoldDB" id="A0A2T1DNY8"/>
<dbReference type="PANTHER" id="PTHR38009:SF1">
    <property type="entry name" value="CONSERVED HYPOTHETICAL PHAGE TAIL PROTEIN"/>
    <property type="match status" value="1"/>
</dbReference>
<organism evidence="1 2">
    <name type="scientific">Phormidesmis priestleyi ULC007</name>
    <dbReference type="NCBI Taxonomy" id="1920490"/>
    <lineage>
        <taxon>Bacteria</taxon>
        <taxon>Bacillati</taxon>
        <taxon>Cyanobacteriota</taxon>
        <taxon>Cyanophyceae</taxon>
        <taxon>Leptolyngbyales</taxon>
        <taxon>Leptolyngbyaceae</taxon>
        <taxon>Phormidesmis</taxon>
    </lineage>
</organism>
<name>A0A2T1DNY8_9CYAN</name>
<sequence>MPPFDPPLNAALSLASNLLGVRFDPYQVTNFLVEIEGLVVGGFSECSGLQAETEFLDYREGGVNEYMHRFAGASKYPPLVLKHGITQIDGLWSWHQDVIQGKIKRRNGTIYLLDRQQIPVIWWNFKEAFPYKWAGPDLRADSGNVAVESVELSHRGLSRPSLGNLVAGIGAEISGSIGLSGGF</sequence>
<dbReference type="GO" id="GO:0005198">
    <property type="term" value="F:structural molecule activity"/>
    <property type="evidence" value="ECO:0007669"/>
    <property type="project" value="InterPro"/>
</dbReference>
<evidence type="ECO:0000313" key="2">
    <source>
        <dbReference type="Proteomes" id="UP000238634"/>
    </source>
</evidence>
<protein>
    <submittedName>
        <fullName evidence="1">Phage tail protein</fullName>
    </submittedName>
</protein>
<comment type="caution">
    <text evidence="1">The sequence shown here is derived from an EMBL/GenBank/DDBJ whole genome shotgun (WGS) entry which is preliminary data.</text>
</comment>
<dbReference type="InterPro" id="IPR011747">
    <property type="entry name" value="CHP02241"/>
</dbReference>
<dbReference type="OrthoDB" id="571709at2"/>
<accession>A0A2T1DNY8</accession>
<evidence type="ECO:0000313" key="1">
    <source>
        <dbReference type="EMBL" id="PSB22144.1"/>
    </source>
</evidence>
<dbReference type="EMBL" id="PVWG01000001">
    <property type="protein sequence ID" value="PSB22144.1"/>
    <property type="molecule type" value="Genomic_DNA"/>
</dbReference>
<reference evidence="1 2" key="1">
    <citation type="submission" date="2018-02" db="EMBL/GenBank/DDBJ databases">
        <authorList>
            <person name="Cohen D.B."/>
            <person name="Kent A.D."/>
        </authorList>
    </citation>
    <scope>NUCLEOTIDE SEQUENCE [LARGE SCALE GENOMIC DNA]</scope>
    <source>
        <strain evidence="1 2">ULC007</strain>
    </source>
</reference>
<reference evidence="1 2" key="2">
    <citation type="submission" date="2018-03" db="EMBL/GenBank/DDBJ databases">
        <title>The ancient ancestry and fast evolution of plastids.</title>
        <authorList>
            <person name="Moore K.R."/>
            <person name="Magnabosco C."/>
            <person name="Momper L."/>
            <person name="Gold D.A."/>
            <person name="Bosak T."/>
            <person name="Fournier G.P."/>
        </authorList>
    </citation>
    <scope>NUCLEOTIDE SEQUENCE [LARGE SCALE GENOMIC DNA]</scope>
    <source>
        <strain evidence="1 2">ULC007</strain>
    </source>
</reference>
<keyword evidence="2" id="KW-1185">Reference proteome</keyword>
<dbReference type="Proteomes" id="UP000238634">
    <property type="component" value="Unassembled WGS sequence"/>
</dbReference>
<dbReference type="Pfam" id="PF06841">
    <property type="entry name" value="Phage_T4_gp19"/>
    <property type="match status" value="1"/>
</dbReference>
<dbReference type="NCBIfam" id="TIGR02241">
    <property type="entry name" value="conserved hypothetical phage tail region protein"/>
    <property type="match status" value="1"/>
</dbReference>
<dbReference type="RefSeq" id="WP_073069164.1">
    <property type="nucleotide sequence ID" value="NZ_MPPI01000001.1"/>
</dbReference>
<dbReference type="STRING" id="1920490.GCA_001895925_00888"/>
<proteinExistence type="predicted"/>
<dbReference type="InterPro" id="IPR010667">
    <property type="entry name" value="Phage_T4_Gp19"/>
</dbReference>
<dbReference type="PANTHER" id="PTHR38009">
    <property type="entry name" value="CONSERVED HYPOTHETICAL PHAGE TAIL PROTEIN"/>
    <property type="match status" value="1"/>
</dbReference>
<gene>
    <name evidence="1" type="ORF">C7B65_01700</name>
</gene>